<organism evidence="2 3">
    <name type="scientific">Pleuronectes platessa</name>
    <name type="common">European plaice</name>
    <dbReference type="NCBI Taxonomy" id="8262"/>
    <lineage>
        <taxon>Eukaryota</taxon>
        <taxon>Metazoa</taxon>
        <taxon>Chordata</taxon>
        <taxon>Craniata</taxon>
        <taxon>Vertebrata</taxon>
        <taxon>Euteleostomi</taxon>
        <taxon>Actinopterygii</taxon>
        <taxon>Neopterygii</taxon>
        <taxon>Teleostei</taxon>
        <taxon>Neoteleostei</taxon>
        <taxon>Acanthomorphata</taxon>
        <taxon>Carangaria</taxon>
        <taxon>Pleuronectiformes</taxon>
        <taxon>Pleuronectoidei</taxon>
        <taxon>Pleuronectidae</taxon>
        <taxon>Pleuronectes</taxon>
    </lineage>
</organism>
<dbReference type="AlphaFoldDB" id="A0A9N7U7T7"/>
<evidence type="ECO:0000313" key="2">
    <source>
        <dbReference type="EMBL" id="CAB1425486.1"/>
    </source>
</evidence>
<feature type="region of interest" description="Disordered" evidence="1">
    <location>
        <begin position="1"/>
        <end position="35"/>
    </location>
</feature>
<accession>A0A9N7U7T7</accession>
<reference evidence="2" key="1">
    <citation type="submission" date="2020-03" db="EMBL/GenBank/DDBJ databases">
        <authorList>
            <person name="Weist P."/>
        </authorList>
    </citation>
    <scope>NUCLEOTIDE SEQUENCE</scope>
</reference>
<comment type="caution">
    <text evidence="2">The sequence shown here is derived from an EMBL/GenBank/DDBJ whole genome shotgun (WGS) entry which is preliminary data.</text>
</comment>
<sequence length="125" mass="14081">MEKPGGKVRGGQMKDEVRGAEGQRGSGGRATMETWRKGAEQKYNPYDLHQHSDRAEVCDYPGNVDVFPDELMDSGLELLWGLRFYFFRWDGAESRLILCPVIKIHEDVSTAAVPPRVVHRLGCFG</sequence>
<gene>
    <name evidence="2" type="ORF">PLEPLA_LOCUS13416</name>
</gene>
<protein>
    <submittedName>
        <fullName evidence="2">Uncharacterized protein</fullName>
    </submittedName>
</protein>
<keyword evidence="3" id="KW-1185">Reference proteome</keyword>
<evidence type="ECO:0000256" key="1">
    <source>
        <dbReference type="SAM" id="MobiDB-lite"/>
    </source>
</evidence>
<feature type="compositionally biased region" description="Basic and acidic residues" evidence="1">
    <location>
        <begin position="12"/>
        <end position="21"/>
    </location>
</feature>
<proteinExistence type="predicted"/>
<dbReference type="EMBL" id="CADEAL010000808">
    <property type="protein sequence ID" value="CAB1425486.1"/>
    <property type="molecule type" value="Genomic_DNA"/>
</dbReference>
<dbReference type="Proteomes" id="UP001153269">
    <property type="component" value="Unassembled WGS sequence"/>
</dbReference>
<name>A0A9N7U7T7_PLEPL</name>
<evidence type="ECO:0000313" key="3">
    <source>
        <dbReference type="Proteomes" id="UP001153269"/>
    </source>
</evidence>